<dbReference type="EMBL" id="HG677348">
    <property type="protein sequence ID" value="CDJ44603.1"/>
    <property type="molecule type" value="Genomic_DNA"/>
</dbReference>
<dbReference type="VEuPathDB" id="ToxoDB:ETH_00036270"/>
<feature type="region of interest" description="Disordered" evidence="1">
    <location>
        <begin position="50"/>
        <end position="92"/>
    </location>
</feature>
<dbReference type="InterPro" id="IPR000719">
    <property type="entry name" value="Prot_kinase_dom"/>
</dbReference>
<gene>
    <name evidence="3" type="ORF">ETH_00036270</name>
</gene>
<dbReference type="OrthoDB" id="354826at2759"/>
<dbReference type="PROSITE" id="PS50011">
    <property type="entry name" value="PROTEIN_KINASE_DOM"/>
    <property type="match status" value="1"/>
</dbReference>
<feature type="compositionally biased region" description="Gly residues" evidence="1">
    <location>
        <begin position="60"/>
        <end position="70"/>
    </location>
</feature>
<protein>
    <submittedName>
        <fullName evidence="3">Tyrosine kinase-like (TKL) protein, putative</fullName>
    </submittedName>
</protein>
<feature type="region of interest" description="Disordered" evidence="1">
    <location>
        <begin position="186"/>
        <end position="240"/>
    </location>
</feature>
<dbReference type="VEuPathDB" id="ToxoDB:ETH2_1015000"/>
<dbReference type="RefSeq" id="XP_013235351.1">
    <property type="nucleotide sequence ID" value="XM_013379897.1"/>
</dbReference>
<dbReference type="GeneID" id="25256295"/>
<proteinExistence type="predicted"/>
<keyword evidence="3" id="KW-0418">Kinase</keyword>
<accession>U6L5X6</accession>
<dbReference type="AlphaFoldDB" id="U6L5X6"/>
<evidence type="ECO:0000256" key="1">
    <source>
        <dbReference type="SAM" id="MobiDB-lite"/>
    </source>
</evidence>
<feature type="compositionally biased region" description="Low complexity" evidence="1">
    <location>
        <begin position="195"/>
        <end position="207"/>
    </location>
</feature>
<feature type="domain" description="Protein kinase" evidence="2">
    <location>
        <begin position="162"/>
        <end position="304"/>
    </location>
</feature>
<reference evidence="3" key="1">
    <citation type="submission" date="2013-10" db="EMBL/GenBank/DDBJ databases">
        <title>Genomic analysis of the causative agents of coccidiosis in chickens.</title>
        <authorList>
            <person name="Reid A.J."/>
            <person name="Blake D."/>
            <person name="Billington K."/>
            <person name="Browne H."/>
            <person name="Dunn M."/>
            <person name="Hung S."/>
            <person name="Kawahara F."/>
            <person name="Miranda-Saavedra D."/>
            <person name="Mourier T."/>
            <person name="Nagra H."/>
            <person name="Otto T.D."/>
            <person name="Rawlings N."/>
            <person name="Sanchez A."/>
            <person name="Sanders M."/>
            <person name="Subramaniam C."/>
            <person name="Tay Y."/>
            <person name="Dear P."/>
            <person name="Doerig C."/>
            <person name="Gruber A."/>
            <person name="Parkinson J."/>
            <person name="Shirley M."/>
            <person name="Wan K.L."/>
            <person name="Berriman M."/>
            <person name="Tomley F."/>
            <person name="Pain A."/>
        </authorList>
    </citation>
    <scope>NUCLEOTIDE SEQUENCE [LARGE SCALE GENOMIC DNA]</scope>
    <source>
        <strain evidence="3">Houghton</strain>
    </source>
</reference>
<feature type="non-terminal residue" evidence="3">
    <location>
        <position position="1"/>
    </location>
</feature>
<evidence type="ECO:0000313" key="3">
    <source>
        <dbReference type="EMBL" id="CDJ44603.1"/>
    </source>
</evidence>
<evidence type="ECO:0000313" key="4">
    <source>
        <dbReference type="Proteomes" id="UP000030747"/>
    </source>
</evidence>
<evidence type="ECO:0000259" key="2">
    <source>
        <dbReference type="PROSITE" id="PS50011"/>
    </source>
</evidence>
<keyword evidence="4" id="KW-1185">Reference proteome</keyword>
<dbReference type="GO" id="GO:0004672">
    <property type="term" value="F:protein kinase activity"/>
    <property type="evidence" value="ECO:0007669"/>
    <property type="project" value="InterPro"/>
</dbReference>
<dbReference type="Gene3D" id="3.30.200.20">
    <property type="entry name" value="Phosphorylase Kinase, domain 1"/>
    <property type="match status" value="1"/>
</dbReference>
<dbReference type="Proteomes" id="UP000030747">
    <property type="component" value="Unassembled WGS sequence"/>
</dbReference>
<sequence length="304" mass="32498">VLCDSVGIPCRLMRGPPGPPGAPEFVYNVVLIGSGQEAELEHLMPILWGDTPETVEGRGAPQGGPQGAPDGGPLAAGDSGGPPSFSLQLNPPQLGRPPCSGSPCCSFCGPRKPCGSSKCIYLANQQQQQQQQQQLAAERDLDRFLLQASGGPAADLDLDYFFTFHDKLGKGNFGEVWRVSLKPHALRAPGHPPRSCSSSSSSSSSSSGRLGAARGSKKEQDAEEERGEQHAPQYALKLVPRKDENVPEAEIMRSYTHPRIVPFLGVFGGFQMLEDRTKRRTKHSSLCFLMHVADESLGEAPAAS</sequence>
<reference evidence="3" key="2">
    <citation type="submission" date="2013-10" db="EMBL/GenBank/DDBJ databases">
        <authorList>
            <person name="Aslett M."/>
        </authorList>
    </citation>
    <scope>NUCLEOTIDE SEQUENCE [LARGE SCALE GENOMIC DNA]</scope>
    <source>
        <strain evidence="3">Houghton</strain>
    </source>
</reference>
<keyword evidence="3" id="KW-0808">Transferase</keyword>
<organism evidence="3 4">
    <name type="scientific">Eimeria tenella</name>
    <name type="common">Coccidian parasite</name>
    <dbReference type="NCBI Taxonomy" id="5802"/>
    <lineage>
        <taxon>Eukaryota</taxon>
        <taxon>Sar</taxon>
        <taxon>Alveolata</taxon>
        <taxon>Apicomplexa</taxon>
        <taxon>Conoidasida</taxon>
        <taxon>Coccidia</taxon>
        <taxon>Eucoccidiorida</taxon>
        <taxon>Eimeriorina</taxon>
        <taxon>Eimeriidae</taxon>
        <taxon>Eimeria</taxon>
    </lineage>
</organism>
<dbReference type="GO" id="GO:0005524">
    <property type="term" value="F:ATP binding"/>
    <property type="evidence" value="ECO:0007669"/>
    <property type="project" value="InterPro"/>
</dbReference>
<dbReference type="InterPro" id="IPR011009">
    <property type="entry name" value="Kinase-like_dom_sf"/>
</dbReference>
<feature type="compositionally biased region" description="Low complexity" evidence="1">
    <location>
        <begin position="71"/>
        <end position="84"/>
    </location>
</feature>
<dbReference type="SUPFAM" id="SSF56112">
    <property type="entry name" value="Protein kinase-like (PK-like)"/>
    <property type="match status" value="1"/>
</dbReference>
<name>U6L5X6_EIMTE</name>